<dbReference type="Proteomes" id="UP001432059">
    <property type="component" value="Chromosome"/>
</dbReference>
<protein>
    <submittedName>
        <fullName evidence="2">DUF2807 domain-containing protein</fullName>
    </submittedName>
</protein>
<dbReference type="EMBL" id="CP136426">
    <property type="protein sequence ID" value="WOC52995.1"/>
    <property type="molecule type" value="Genomic_DNA"/>
</dbReference>
<dbReference type="Pfam" id="PF10988">
    <property type="entry name" value="DUF2807"/>
    <property type="match status" value="1"/>
</dbReference>
<sequence>MRKHFFGIMACAFLAACSTKDNSNPINNILKSKDIELNNNIIQKEYLGDFSTIKVGTSINAEVVKSDEEKVIIYAPKEIIDKVLVENTDGNLSIRIKPQINLYSTRYINAKIFAKDFKAITANSSADIVVRPTFTQNQLSISVSSSGSIKGDFEANDLHIQTSSSGDYSGNIWALNLIADASSSGDITLKGQSKNAILKTSSSADIKAKKLTVENAEAKASSSGSIEVSVSKRLVADANSSGEIIAYKKGEISVEKTQSSSGRVSVR</sequence>
<proteinExistence type="predicted"/>
<dbReference type="PROSITE" id="PS51257">
    <property type="entry name" value="PROKAR_LIPOPROTEIN"/>
    <property type="match status" value="1"/>
</dbReference>
<evidence type="ECO:0000313" key="2">
    <source>
        <dbReference type="EMBL" id="WOC52995.1"/>
    </source>
</evidence>
<dbReference type="RefSeq" id="WP_327984302.1">
    <property type="nucleotide sequence ID" value="NZ_CP136426.1"/>
</dbReference>
<evidence type="ECO:0000259" key="1">
    <source>
        <dbReference type="Pfam" id="PF10988"/>
    </source>
</evidence>
<evidence type="ECO:0000313" key="3">
    <source>
        <dbReference type="Proteomes" id="UP001432059"/>
    </source>
</evidence>
<gene>
    <name evidence="2" type="ORF">BPO_2348</name>
</gene>
<feature type="domain" description="Putative auto-transporter adhesin head GIN" evidence="1">
    <location>
        <begin position="49"/>
        <end position="168"/>
    </location>
</feature>
<keyword evidence="3" id="KW-1185">Reference proteome</keyword>
<reference evidence="2" key="1">
    <citation type="submission" date="2023-10" db="EMBL/GenBank/DDBJ databases">
        <title>Characterization and whole genome sequencing of a novel strain of Bergeyella porcorum QD2021 isolated from pig.</title>
        <authorList>
            <person name="Liu G."/>
            <person name="Chen C."/>
            <person name="Han X."/>
        </authorList>
    </citation>
    <scope>NUCLEOTIDE SEQUENCE</scope>
    <source>
        <strain evidence="2">QD2021</strain>
    </source>
</reference>
<accession>A0AAU0F530</accession>
<dbReference type="InterPro" id="IPR021255">
    <property type="entry name" value="DUF2807"/>
</dbReference>
<dbReference type="Gene3D" id="2.160.20.120">
    <property type="match status" value="1"/>
</dbReference>
<organism evidence="2 3">
    <name type="scientific">Bergeyella porcorum</name>
    <dbReference type="NCBI Taxonomy" id="1735111"/>
    <lineage>
        <taxon>Bacteria</taxon>
        <taxon>Pseudomonadati</taxon>
        <taxon>Bacteroidota</taxon>
        <taxon>Flavobacteriia</taxon>
        <taxon>Flavobacteriales</taxon>
        <taxon>Weeksellaceae</taxon>
        <taxon>Bergeyella</taxon>
    </lineage>
</organism>
<dbReference type="AlphaFoldDB" id="A0AAU0F530"/>
<dbReference type="KEGG" id="bpor:BPO_2348"/>
<name>A0AAU0F530_9FLAO</name>